<reference evidence="7" key="3">
    <citation type="submission" date="2025-09" db="UniProtKB">
        <authorList>
            <consortium name="Ensembl"/>
        </authorList>
    </citation>
    <scope>IDENTIFICATION</scope>
</reference>
<keyword evidence="5" id="KW-1133">Transmembrane helix</keyword>
<dbReference type="CDD" id="cd00096">
    <property type="entry name" value="Ig"/>
    <property type="match status" value="2"/>
</dbReference>
<keyword evidence="4" id="KW-0393">Immunoglobulin domain</keyword>
<dbReference type="InterPro" id="IPR013783">
    <property type="entry name" value="Ig-like_fold"/>
</dbReference>
<evidence type="ECO:0000259" key="6">
    <source>
        <dbReference type="PROSITE" id="PS50835"/>
    </source>
</evidence>
<evidence type="ECO:0000256" key="4">
    <source>
        <dbReference type="ARBA" id="ARBA00023319"/>
    </source>
</evidence>
<dbReference type="Pfam" id="PF13927">
    <property type="entry name" value="Ig_3"/>
    <property type="match status" value="3"/>
</dbReference>
<dbReference type="PANTHER" id="PTHR44337:SF20">
    <property type="entry name" value="CARCINOEMBRYONIC ANTIGEN-RELATED CELL ADHESION MOLECULE 5-RELATED"/>
    <property type="match status" value="1"/>
</dbReference>
<dbReference type="PANTHER" id="PTHR44337">
    <property type="entry name" value="CARCINOEMBRYONIC ANTIGEN-RELATED CELL ADHESION MOLECULE 8"/>
    <property type="match status" value="1"/>
</dbReference>
<dbReference type="GeneTree" id="ENSGT01100000263479"/>
<dbReference type="AlphaFoldDB" id="A0A3P9AYF6"/>
<dbReference type="InterPro" id="IPR036179">
    <property type="entry name" value="Ig-like_dom_sf"/>
</dbReference>
<protein>
    <recommendedName>
        <fullName evidence="6">Ig-like domain-containing protein</fullName>
    </recommendedName>
</protein>
<keyword evidence="3" id="KW-0325">Glycoprotein</keyword>
<evidence type="ECO:0000256" key="3">
    <source>
        <dbReference type="ARBA" id="ARBA00023180"/>
    </source>
</evidence>
<feature type="domain" description="Ig-like" evidence="6">
    <location>
        <begin position="146"/>
        <end position="236"/>
    </location>
</feature>
<evidence type="ECO:0000313" key="8">
    <source>
        <dbReference type="Proteomes" id="UP000265160"/>
    </source>
</evidence>
<keyword evidence="8" id="KW-1185">Reference proteome</keyword>
<dbReference type="Proteomes" id="UP000265160">
    <property type="component" value="LG11"/>
</dbReference>
<accession>A0A3P9AYF6</accession>
<reference evidence="7 8" key="1">
    <citation type="journal article" date="2014" name="Nature">
        <title>The genomic substrate for adaptive radiation in African cichlid fish.</title>
        <authorList>
            <person name="Brawand D."/>
            <person name="Wagner C.E."/>
            <person name="Li Y.I."/>
            <person name="Malinsky M."/>
            <person name="Keller I."/>
            <person name="Fan S."/>
            <person name="Simakov O."/>
            <person name="Ng A.Y."/>
            <person name="Lim Z.W."/>
            <person name="Bezault E."/>
            <person name="Turner-Maier J."/>
            <person name="Johnson J."/>
            <person name="Alcazar R."/>
            <person name="Noh H.J."/>
            <person name="Russell P."/>
            <person name="Aken B."/>
            <person name="Alfoldi J."/>
            <person name="Amemiya C."/>
            <person name="Azzouzi N."/>
            <person name="Baroiller J.F."/>
            <person name="Barloy-Hubler F."/>
            <person name="Berlin A."/>
            <person name="Bloomquist R."/>
            <person name="Carleton K.L."/>
            <person name="Conte M.A."/>
            <person name="D'Cotta H."/>
            <person name="Eshel O."/>
            <person name="Gaffney L."/>
            <person name="Galibert F."/>
            <person name="Gante H.F."/>
            <person name="Gnerre S."/>
            <person name="Greuter L."/>
            <person name="Guyon R."/>
            <person name="Haddad N.S."/>
            <person name="Haerty W."/>
            <person name="Harris R.M."/>
            <person name="Hofmann H.A."/>
            <person name="Hourlier T."/>
            <person name="Hulata G."/>
            <person name="Jaffe D.B."/>
            <person name="Lara M."/>
            <person name="Lee A.P."/>
            <person name="MacCallum I."/>
            <person name="Mwaiko S."/>
            <person name="Nikaido M."/>
            <person name="Nishihara H."/>
            <person name="Ozouf-Costaz C."/>
            <person name="Penman D.J."/>
            <person name="Przybylski D."/>
            <person name="Rakotomanga M."/>
            <person name="Renn S.C.P."/>
            <person name="Ribeiro F.J."/>
            <person name="Ron M."/>
            <person name="Salzburger W."/>
            <person name="Sanchez-Pulido L."/>
            <person name="Santos M.E."/>
            <person name="Searle S."/>
            <person name="Sharpe T."/>
            <person name="Swofford R."/>
            <person name="Tan F.J."/>
            <person name="Williams L."/>
            <person name="Young S."/>
            <person name="Yin S."/>
            <person name="Okada N."/>
            <person name="Kocher T.D."/>
            <person name="Miska E.A."/>
            <person name="Lander E.S."/>
            <person name="Venkatesh B."/>
            <person name="Fernald R.D."/>
            <person name="Meyer A."/>
            <person name="Ponting C.P."/>
            <person name="Streelman J.T."/>
            <person name="Lindblad-Toh K."/>
            <person name="Seehausen O."/>
            <person name="Di Palma F."/>
        </authorList>
    </citation>
    <scope>NUCLEOTIDE SEQUENCE</scope>
</reference>
<keyword evidence="1" id="KW-0732">Signal</keyword>
<dbReference type="Ensembl" id="ENSMZET00005002825.1">
    <property type="protein sequence ID" value="ENSMZEP00005002710.1"/>
    <property type="gene ID" value="ENSMZEG00005001779.1"/>
</dbReference>
<reference evidence="7" key="2">
    <citation type="submission" date="2025-08" db="UniProtKB">
        <authorList>
            <consortium name="Ensembl"/>
        </authorList>
    </citation>
    <scope>IDENTIFICATION</scope>
</reference>
<dbReference type="Pfam" id="PF00047">
    <property type="entry name" value="ig"/>
    <property type="match status" value="1"/>
</dbReference>
<keyword evidence="2" id="KW-1015">Disulfide bond</keyword>
<keyword evidence="5" id="KW-0812">Transmembrane</keyword>
<name>A0A3P9AYF6_9CICH</name>
<evidence type="ECO:0000256" key="1">
    <source>
        <dbReference type="ARBA" id="ARBA00022729"/>
    </source>
</evidence>
<evidence type="ECO:0000256" key="5">
    <source>
        <dbReference type="SAM" id="Phobius"/>
    </source>
</evidence>
<feature type="domain" description="Ig-like" evidence="6">
    <location>
        <begin position="321"/>
        <end position="418"/>
    </location>
</feature>
<dbReference type="InterPro" id="IPR052598">
    <property type="entry name" value="IgSF_CEA-related"/>
</dbReference>
<dbReference type="Gene3D" id="2.60.40.10">
    <property type="entry name" value="Immunoglobulins"/>
    <property type="match status" value="5"/>
</dbReference>
<proteinExistence type="predicted"/>
<dbReference type="SUPFAM" id="SSF48726">
    <property type="entry name" value="Immunoglobulin"/>
    <property type="match status" value="5"/>
</dbReference>
<feature type="domain" description="Ig-like" evidence="6">
    <location>
        <begin position="241"/>
        <end position="319"/>
    </location>
</feature>
<dbReference type="InterPro" id="IPR003599">
    <property type="entry name" value="Ig_sub"/>
</dbReference>
<dbReference type="InterPro" id="IPR007110">
    <property type="entry name" value="Ig-like_dom"/>
</dbReference>
<sequence>MREASCKFSGTSDYKKTTTFFLNLRLSLPLFYSSPAGFTEGVGVLPDDRLNAAVGGTVMFTTTLSPSEKPFSSVNWSFNVSTTIIIFVINAENIIGPEYEDRITFFPSTVSLELRSLTLDDTGEYGVNAVHDGTILNGRTTLVIHEKVSSVLVNSSSTDLVEFSGSVSLSCSASGSSLSFLWFNGSSEVTASDRVQLTDGGSSLTIINVTRFDQGPFRCRVSNPVSTVTSDPVNLSISYGPENINLILSPPQEYFAVGSDISLTCSVGSRPPAQFKWFLNGDQLPDIGSELRLMNVNMSNSGNYSCQASNNKTLRSQTSEPSAITVLEEISGSSVKPSPNLPVEGISVSLTCEAIGSAFTRNWMKNNSELTPTDNMILSDNNRVLTFNSVNRKDNGEYFCNISNPVNSEGAKYIMTINYGPEKVQLKGPNEINFKSTLKLTCSAESTPSARFSWFFNGTVKLTNSVEYVREEVELSDSGNYTCQAWNNITERNSSSVVHELTVTGTSSGLSAGAIAGIVIACFVLVAAAAGGGYFFYKKKYVGSRWTFF</sequence>
<evidence type="ECO:0000313" key="7">
    <source>
        <dbReference type="Ensembl" id="ENSMZEP00005002710.1"/>
    </source>
</evidence>
<organism evidence="7 8">
    <name type="scientific">Maylandia zebra</name>
    <name type="common">zebra mbuna</name>
    <dbReference type="NCBI Taxonomy" id="106582"/>
    <lineage>
        <taxon>Eukaryota</taxon>
        <taxon>Metazoa</taxon>
        <taxon>Chordata</taxon>
        <taxon>Craniata</taxon>
        <taxon>Vertebrata</taxon>
        <taxon>Euteleostomi</taxon>
        <taxon>Actinopterygii</taxon>
        <taxon>Neopterygii</taxon>
        <taxon>Teleostei</taxon>
        <taxon>Neoteleostei</taxon>
        <taxon>Acanthomorphata</taxon>
        <taxon>Ovalentaria</taxon>
        <taxon>Cichlomorphae</taxon>
        <taxon>Cichliformes</taxon>
        <taxon>Cichlidae</taxon>
        <taxon>African cichlids</taxon>
        <taxon>Pseudocrenilabrinae</taxon>
        <taxon>Haplochromini</taxon>
        <taxon>Maylandia</taxon>
        <taxon>Maylandia zebra complex</taxon>
    </lineage>
</organism>
<feature type="domain" description="Ig-like" evidence="6">
    <location>
        <begin position="421"/>
        <end position="504"/>
    </location>
</feature>
<dbReference type="SMART" id="SM00409">
    <property type="entry name" value="IG"/>
    <property type="match status" value="5"/>
</dbReference>
<keyword evidence="5" id="KW-0472">Membrane</keyword>
<dbReference type="PROSITE" id="PS50835">
    <property type="entry name" value="IG_LIKE"/>
    <property type="match status" value="4"/>
</dbReference>
<feature type="transmembrane region" description="Helical" evidence="5">
    <location>
        <begin position="514"/>
        <end position="537"/>
    </location>
</feature>
<dbReference type="InterPro" id="IPR013151">
    <property type="entry name" value="Immunoglobulin_dom"/>
</dbReference>
<dbReference type="SMART" id="SM00408">
    <property type="entry name" value="IGc2"/>
    <property type="match status" value="4"/>
</dbReference>
<evidence type="ECO:0000256" key="2">
    <source>
        <dbReference type="ARBA" id="ARBA00023157"/>
    </source>
</evidence>
<dbReference type="InterPro" id="IPR003598">
    <property type="entry name" value="Ig_sub2"/>
</dbReference>